<dbReference type="SUPFAM" id="SSF52540">
    <property type="entry name" value="P-loop containing nucleoside triphosphate hydrolases"/>
    <property type="match status" value="2"/>
</dbReference>
<dbReference type="CDD" id="cd17926">
    <property type="entry name" value="DEXHc_RE"/>
    <property type="match status" value="1"/>
</dbReference>
<keyword evidence="2" id="KW-0067">ATP-binding</keyword>
<dbReference type="GO" id="GO:0003677">
    <property type="term" value="F:DNA binding"/>
    <property type="evidence" value="ECO:0007669"/>
    <property type="project" value="InterPro"/>
</dbReference>
<keyword evidence="2" id="KW-0347">Helicase</keyword>
<dbReference type="GO" id="GO:0005829">
    <property type="term" value="C:cytosol"/>
    <property type="evidence" value="ECO:0007669"/>
    <property type="project" value="TreeGrafter"/>
</dbReference>
<dbReference type="GO" id="GO:0016787">
    <property type="term" value="F:hydrolase activity"/>
    <property type="evidence" value="ECO:0007669"/>
    <property type="project" value="InterPro"/>
</dbReference>
<dbReference type="InterPro" id="IPR014001">
    <property type="entry name" value="Helicase_ATP-bd"/>
</dbReference>
<keyword evidence="2" id="KW-0378">Hydrolase</keyword>
<dbReference type="InterPro" id="IPR050742">
    <property type="entry name" value="Helicase_Restrict-Modif_Enz"/>
</dbReference>
<evidence type="ECO:0000313" key="3">
    <source>
        <dbReference type="Proteomes" id="UP000653156"/>
    </source>
</evidence>
<accession>A0A892ZF16</accession>
<gene>
    <name evidence="2" type="ORF">JQU52_10965</name>
</gene>
<dbReference type="InterPro" id="IPR027417">
    <property type="entry name" value="P-loop_NTPase"/>
</dbReference>
<proteinExistence type="predicted"/>
<dbReference type="PANTHER" id="PTHR47396">
    <property type="entry name" value="TYPE I RESTRICTION ENZYME ECOKI R PROTEIN"/>
    <property type="match status" value="1"/>
</dbReference>
<dbReference type="PANTHER" id="PTHR47396:SF1">
    <property type="entry name" value="ATP-DEPENDENT HELICASE IRC3-RELATED"/>
    <property type="match status" value="1"/>
</dbReference>
<dbReference type="AlphaFoldDB" id="A0A892ZF16"/>
<reference evidence="2" key="1">
    <citation type="submission" date="2021-02" db="EMBL/GenBank/DDBJ databases">
        <title>Neisseriaceae sp. 26B isolated from the cloaca of a Common Toad-headed Turtle (Mesoclemmys nasuta).</title>
        <authorList>
            <person name="Spergser J."/>
            <person name="Busse H.-J."/>
        </authorList>
    </citation>
    <scope>NUCLEOTIDE SEQUENCE</scope>
    <source>
        <strain evidence="2">26B</strain>
    </source>
</reference>
<feature type="domain" description="Helicase ATP-binding" evidence="1">
    <location>
        <begin position="153"/>
        <end position="303"/>
    </location>
</feature>
<dbReference type="KEGG" id="ptes:JQU52_10965"/>
<sequence length="493" mass="54693">MARAGGGQYALDVAFIEAEDLAEPWQARQQTLPPPNTKLPAQIKLILAQQVFIEKNGLPQALSNRLIRLAAFANPEFYKAQAMRLPVWNKPRIIGCAENYPQHIALPRGCLDAVLDLLADHRIEAHIEDKRQSGTPLPCTFSGSLRPEQEAAVNALLPHPNGILCASTAFGKTITAAAIIAQRQTSTLILVHRAELLRQWRQRLHDFLKLGENTIGSLGAGKGTLNGKLDIALLQTLSRRQDLAELLAPYGQIIVDECHHISAVSFEQTLKQAPARHILGLTATPTRRDGHQPIVLMQCGKIRHHAQTGAGLPQQRLILLRHTDTPDLPGSRIQDLFRHIVHHHPRNRQIIADVQAAYQQGRKILLLTERTDHLLLLAAMLPETCPPIILHGRLSKKQRLAAFAQLQNLPSEHSRLLLATGRLIGEGFDHPPLDTLFLAMPVSWQGTLQQYAGRLHRPSPGKSALHIYDWWCPEKYAAEKSKIQQGKSHGAGK</sequence>
<organism evidence="2 3">
    <name type="scientific">Paralysiella testudinis</name>
    <dbReference type="NCBI Taxonomy" id="2809020"/>
    <lineage>
        <taxon>Bacteria</taxon>
        <taxon>Pseudomonadati</taxon>
        <taxon>Pseudomonadota</taxon>
        <taxon>Betaproteobacteria</taxon>
        <taxon>Neisseriales</taxon>
        <taxon>Neisseriaceae</taxon>
        <taxon>Paralysiella</taxon>
    </lineage>
</organism>
<dbReference type="InterPro" id="IPR006935">
    <property type="entry name" value="Helicase/UvrB_N"/>
</dbReference>
<dbReference type="Gene3D" id="3.40.50.300">
    <property type="entry name" value="P-loop containing nucleotide triphosphate hydrolases"/>
    <property type="match status" value="2"/>
</dbReference>
<dbReference type="CDD" id="cd18785">
    <property type="entry name" value="SF2_C"/>
    <property type="match status" value="1"/>
</dbReference>
<dbReference type="GO" id="GO:0005524">
    <property type="term" value="F:ATP binding"/>
    <property type="evidence" value="ECO:0007669"/>
    <property type="project" value="InterPro"/>
</dbReference>
<dbReference type="Pfam" id="PF00271">
    <property type="entry name" value="Helicase_C"/>
    <property type="match status" value="1"/>
</dbReference>
<dbReference type="Proteomes" id="UP000653156">
    <property type="component" value="Chromosome"/>
</dbReference>
<name>A0A892ZF16_9NEIS</name>
<dbReference type="RefSeq" id="WP_230338522.1">
    <property type="nucleotide sequence ID" value="NZ_CP069798.1"/>
</dbReference>
<dbReference type="EMBL" id="CP069798">
    <property type="protein sequence ID" value="QRQ81233.1"/>
    <property type="molecule type" value="Genomic_DNA"/>
</dbReference>
<dbReference type="PROSITE" id="PS51192">
    <property type="entry name" value="HELICASE_ATP_BIND_1"/>
    <property type="match status" value="1"/>
</dbReference>
<dbReference type="Pfam" id="PF04851">
    <property type="entry name" value="ResIII"/>
    <property type="match status" value="1"/>
</dbReference>
<evidence type="ECO:0000259" key="1">
    <source>
        <dbReference type="PROSITE" id="PS51192"/>
    </source>
</evidence>
<dbReference type="GO" id="GO:0004386">
    <property type="term" value="F:helicase activity"/>
    <property type="evidence" value="ECO:0007669"/>
    <property type="project" value="UniProtKB-KW"/>
</dbReference>
<keyword evidence="3" id="KW-1185">Reference proteome</keyword>
<protein>
    <submittedName>
        <fullName evidence="2">DEAD/DEAH box helicase</fullName>
    </submittedName>
</protein>
<dbReference type="SMART" id="SM00487">
    <property type="entry name" value="DEXDc"/>
    <property type="match status" value="1"/>
</dbReference>
<dbReference type="InterPro" id="IPR001650">
    <property type="entry name" value="Helicase_C-like"/>
</dbReference>
<evidence type="ECO:0000313" key="2">
    <source>
        <dbReference type="EMBL" id="QRQ81233.1"/>
    </source>
</evidence>
<keyword evidence="2" id="KW-0547">Nucleotide-binding</keyword>